<feature type="domain" description="Trans-sialidase C-terminal" evidence="5">
    <location>
        <begin position="489"/>
        <end position="686"/>
    </location>
</feature>
<feature type="transmembrane region" description="Helical" evidence="3">
    <location>
        <begin position="702"/>
        <end position="720"/>
    </location>
</feature>
<dbReference type="InterPro" id="IPR055239">
    <property type="entry name" value="TS_C"/>
</dbReference>
<reference evidence="6 7" key="1">
    <citation type="journal article" date="2012" name="BMC Genomics">
        <title>Comparative genomic analysis of human infective Trypanosoma cruzi lineages with the bat-restricted subspecies T. cruzi marinkellei.</title>
        <authorList>
            <person name="Franzen O."/>
            <person name="Talavera-Lopez C."/>
            <person name="Ochaya S."/>
            <person name="Butler C.E."/>
            <person name="Messenger L.A."/>
            <person name="Lewis M.D."/>
            <person name="Llewellyn M.S."/>
            <person name="Marinkelle C.J."/>
            <person name="Tyler K.M."/>
            <person name="Miles M.A."/>
            <person name="Andersson B."/>
        </authorList>
    </citation>
    <scope>NUCLEOTIDE SEQUENCE [LARGE SCALE GENOMIC DNA]</scope>
    <source>
        <strain evidence="6 7">B7</strain>
    </source>
</reference>
<proteinExistence type="predicted"/>
<dbReference type="PANTHER" id="PTHR10628:SF30">
    <property type="entry name" value="EXO-ALPHA-SIALIDASE"/>
    <property type="match status" value="1"/>
</dbReference>
<keyword evidence="3" id="KW-0812">Transmembrane</keyword>
<dbReference type="InterPro" id="IPR008377">
    <property type="entry name" value="Sialidase_trypan"/>
</dbReference>
<dbReference type="SUPFAM" id="SSF50939">
    <property type="entry name" value="Sialidases"/>
    <property type="match status" value="1"/>
</dbReference>
<protein>
    <submittedName>
        <fullName evidence="6">Trans-sialidase, putative</fullName>
    </submittedName>
</protein>
<feature type="transmembrane region" description="Helical" evidence="3">
    <location>
        <begin position="42"/>
        <end position="64"/>
    </location>
</feature>
<dbReference type="GO" id="GO:0005737">
    <property type="term" value="C:cytoplasm"/>
    <property type="evidence" value="ECO:0007669"/>
    <property type="project" value="TreeGrafter"/>
</dbReference>
<evidence type="ECO:0000256" key="2">
    <source>
        <dbReference type="SAM" id="MobiDB-lite"/>
    </source>
</evidence>
<name>K2MUW0_TRYCR</name>
<dbReference type="Proteomes" id="UP000007350">
    <property type="component" value="Unassembled WGS sequence"/>
</dbReference>
<accession>K2MUW0</accession>
<feature type="region of interest" description="Disordered" evidence="2">
    <location>
        <begin position="1"/>
        <end position="36"/>
    </location>
</feature>
<keyword evidence="3" id="KW-0472">Membrane</keyword>
<comment type="caution">
    <text evidence="6">The sequence shown here is derived from an EMBL/GenBank/DDBJ whole genome shotgun (WGS) entry which is preliminary data.</text>
</comment>
<evidence type="ECO:0000313" key="7">
    <source>
        <dbReference type="Proteomes" id="UP000007350"/>
    </source>
</evidence>
<evidence type="ECO:0000256" key="1">
    <source>
        <dbReference type="ARBA" id="ARBA00022737"/>
    </source>
</evidence>
<dbReference type="Pfam" id="PF13859">
    <property type="entry name" value="BNR_3"/>
    <property type="match status" value="1"/>
</dbReference>
<dbReference type="EMBL" id="AHKC01011348">
    <property type="protein sequence ID" value="EKF30880.1"/>
    <property type="molecule type" value="Genomic_DNA"/>
</dbReference>
<sequence length="721" mass="79176">MLSRVAVKAPRTHNRRCVTGSGGGRREGREREPQRPNTSRRVLTFAVLLLLVVMWMCCGTCGVADAVESSSGEAQLPQWVAVLVPEQTQVLAKDGAEVGVKELFRTVSLFRAGGVMAVIAEGGVVRGSPGTSKEVVFHFDIDAGYLNPAWDWSTLVAQVKKDTWRAHIALSSVNETGRVGVAKDPTTVAKGKKAFLLVRSYERTFDETTKRWEEDDPDIRLAVGEATQSKDGDGSGMISWGEPKSLIKQITPQTKGEFRDIFPGGGAGALMADGTLVFPLEGRRDKGDFVSMIIYSTDNGENWLFQGGMPPAYCTDPRITEWESGQILMIVYCLDGQKVYESLDMGKTWTKAVKTLSGVWVRAQPGDVWDMVFRVGALITATIEERKLMLYTQKRNLWGEKKERALYLWVTDNSRTFHVGPLFVEDGLSEALANALLYSDDTLHLLRYIFIGASRVVSLARLTEELQTIKSILSSWALLDASFSASYIPTEGLVGFLSDTAIDQKWIDEYRCVNATVANGVKVQDGFNFKGPGSGAIWPVNSLKDNGPYTFVDYDFTFAATVSIHQVPKLSTPLLGAVLDEPVNEVLIGLSYNTGGQWETVFNGTKTTQSSTWEQGRKYQVVLMLQDGNKGSVYVNGELVGSSDTIPTLEVRGREITHFSIGGAEGGSDGDVTLTNVFLYNRPLSDDELRKLRKSDGSMRGGVSRVLLLLLLGLWGFVALY</sequence>
<dbReference type="SUPFAM" id="SSF49899">
    <property type="entry name" value="Concanavalin A-like lectins/glucanases"/>
    <property type="match status" value="1"/>
</dbReference>
<dbReference type="GO" id="GO:0004308">
    <property type="term" value="F:exo-alpha-sialidase activity"/>
    <property type="evidence" value="ECO:0007669"/>
    <property type="project" value="InterPro"/>
</dbReference>
<feature type="compositionally biased region" description="Basic and acidic residues" evidence="2">
    <location>
        <begin position="24"/>
        <end position="34"/>
    </location>
</feature>
<dbReference type="PRINTS" id="PR01803">
    <property type="entry name" value="TCSIALIDASE"/>
</dbReference>
<keyword evidence="3" id="KW-1133">Transmembrane helix</keyword>
<dbReference type="GO" id="GO:0016020">
    <property type="term" value="C:membrane"/>
    <property type="evidence" value="ECO:0007669"/>
    <property type="project" value="TreeGrafter"/>
</dbReference>
<dbReference type="AlphaFoldDB" id="K2MUW0"/>
<keyword evidence="1" id="KW-0677">Repeat</keyword>
<dbReference type="InterPro" id="IPR013320">
    <property type="entry name" value="ConA-like_dom_sf"/>
</dbReference>
<dbReference type="Pfam" id="PF22925">
    <property type="entry name" value="TS_C"/>
    <property type="match status" value="1"/>
</dbReference>
<dbReference type="GO" id="GO:0009313">
    <property type="term" value="P:oligosaccharide catabolic process"/>
    <property type="evidence" value="ECO:0007669"/>
    <property type="project" value="TreeGrafter"/>
</dbReference>
<dbReference type="InterPro" id="IPR036278">
    <property type="entry name" value="Sialidase_sf"/>
</dbReference>
<dbReference type="OrthoDB" id="2739686at2759"/>
<dbReference type="InterPro" id="IPR026856">
    <property type="entry name" value="Sialidase_fam"/>
</dbReference>
<evidence type="ECO:0000259" key="4">
    <source>
        <dbReference type="Pfam" id="PF13859"/>
    </source>
</evidence>
<dbReference type="Gene3D" id="2.120.10.10">
    <property type="match status" value="1"/>
</dbReference>
<evidence type="ECO:0000313" key="6">
    <source>
        <dbReference type="EMBL" id="EKF30880.1"/>
    </source>
</evidence>
<dbReference type="PANTHER" id="PTHR10628">
    <property type="entry name" value="SIALIDASE"/>
    <property type="match status" value="1"/>
</dbReference>
<feature type="domain" description="Sialidase" evidence="4">
    <location>
        <begin position="109"/>
        <end position="441"/>
    </location>
</feature>
<dbReference type="InterPro" id="IPR011040">
    <property type="entry name" value="Sialidase"/>
</dbReference>
<gene>
    <name evidence="6" type="ORF">MOQ_005292</name>
</gene>
<dbReference type="CDD" id="cd15482">
    <property type="entry name" value="Sialidase_non-viral"/>
    <property type="match status" value="1"/>
</dbReference>
<evidence type="ECO:0000259" key="5">
    <source>
        <dbReference type="Pfam" id="PF22925"/>
    </source>
</evidence>
<dbReference type="GO" id="GO:0006689">
    <property type="term" value="P:ganglioside catabolic process"/>
    <property type="evidence" value="ECO:0007669"/>
    <property type="project" value="TreeGrafter"/>
</dbReference>
<organism evidence="6 7">
    <name type="scientific">Trypanosoma cruzi marinkellei</name>
    <dbReference type="NCBI Taxonomy" id="85056"/>
    <lineage>
        <taxon>Eukaryota</taxon>
        <taxon>Discoba</taxon>
        <taxon>Euglenozoa</taxon>
        <taxon>Kinetoplastea</taxon>
        <taxon>Metakinetoplastina</taxon>
        <taxon>Trypanosomatida</taxon>
        <taxon>Trypanosomatidae</taxon>
        <taxon>Trypanosoma</taxon>
        <taxon>Schizotrypanum</taxon>
    </lineage>
</organism>
<evidence type="ECO:0000256" key="3">
    <source>
        <dbReference type="SAM" id="Phobius"/>
    </source>
</evidence>
<dbReference type="InterPro" id="IPR021287">
    <property type="entry name" value="Trans-sialidase_CS"/>
</dbReference>
<dbReference type="Gene3D" id="2.60.120.200">
    <property type="match status" value="1"/>
</dbReference>
<keyword evidence="7" id="KW-1185">Reference proteome</keyword>
<dbReference type="Pfam" id="PF11052">
    <property type="entry name" value="Tr-sialidase_C"/>
    <property type="match status" value="1"/>
</dbReference>